<dbReference type="RefSeq" id="WP_321548206.1">
    <property type="nucleotide sequence ID" value="NZ_JAXIVS010000008.1"/>
</dbReference>
<dbReference type="Proteomes" id="UP001291309">
    <property type="component" value="Unassembled WGS sequence"/>
</dbReference>
<dbReference type="PANTHER" id="PTHR43775">
    <property type="entry name" value="FATTY ACID SYNTHASE"/>
    <property type="match status" value="1"/>
</dbReference>
<comment type="similarity">
    <text evidence="7">In the C-terminal section; belongs to the NRP synthetase family.</text>
</comment>
<dbReference type="InterPro" id="IPR014030">
    <property type="entry name" value="Ketoacyl_synth_N"/>
</dbReference>
<dbReference type="SUPFAM" id="SSF52151">
    <property type="entry name" value="FabD/lysophospholipase-like"/>
    <property type="match status" value="1"/>
</dbReference>
<dbReference type="PROSITE" id="PS00455">
    <property type="entry name" value="AMP_BINDING"/>
    <property type="match status" value="1"/>
</dbReference>
<evidence type="ECO:0000256" key="8">
    <source>
        <dbReference type="SAM" id="MobiDB-lite"/>
    </source>
</evidence>
<dbReference type="Pfam" id="PF13193">
    <property type="entry name" value="AMP-binding_C"/>
    <property type="match status" value="1"/>
</dbReference>
<dbReference type="InterPro" id="IPR049704">
    <property type="entry name" value="Aminotrans_3_PPA_site"/>
</dbReference>
<dbReference type="SMART" id="SM00823">
    <property type="entry name" value="PKS_PP"/>
    <property type="match status" value="3"/>
</dbReference>
<keyword evidence="12" id="KW-1185">Reference proteome</keyword>
<feature type="compositionally biased region" description="Low complexity" evidence="8">
    <location>
        <begin position="1678"/>
        <end position="1692"/>
    </location>
</feature>
<dbReference type="SUPFAM" id="SSF55048">
    <property type="entry name" value="Probable ACP-binding domain of malonyl-CoA ACP transacylase"/>
    <property type="match status" value="1"/>
</dbReference>
<feature type="domain" description="Carrier" evidence="9">
    <location>
        <begin position="2681"/>
        <end position="2756"/>
    </location>
</feature>
<dbReference type="CDD" id="cd00610">
    <property type="entry name" value="OAT_like"/>
    <property type="match status" value="1"/>
</dbReference>
<dbReference type="InterPro" id="IPR020845">
    <property type="entry name" value="AMP-binding_CS"/>
</dbReference>
<dbReference type="CDD" id="cd19531">
    <property type="entry name" value="LCL_NRPS-like"/>
    <property type="match status" value="1"/>
</dbReference>
<dbReference type="PROSITE" id="PS50075">
    <property type="entry name" value="CARRIER"/>
    <property type="match status" value="3"/>
</dbReference>
<feature type="region of interest" description="Disordered" evidence="8">
    <location>
        <begin position="87"/>
        <end position="106"/>
    </location>
</feature>
<dbReference type="InterPro" id="IPR045851">
    <property type="entry name" value="AMP-bd_C_sf"/>
</dbReference>
<dbReference type="InterPro" id="IPR016039">
    <property type="entry name" value="Thiolase-like"/>
</dbReference>
<keyword evidence="5" id="KW-0808">Transferase</keyword>
<dbReference type="InterPro" id="IPR016036">
    <property type="entry name" value="Malonyl_transacylase_ACP-bd"/>
</dbReference>
<dbReference type="InterPro" id="IPR000873">
    <property type="entry name" value="AMP-dep_synth/lig_dom"/>
</dbReference>
<protein>
    <submittedName>
        <fullName evidence="11">Amino acid adenylation domain-containing protein</fullName>
    </submittedName>
</protein>
<dbReference type="InterPro" id="IPR016035">
    <property type="entry name" value="Acyl_Trfase/lysoPLipase"/>
</dbReference>
<dbReference type="InterPro" id="IPR020841">
    <property type="entry name" value="PKS_Beta-ketoAc_synthase_dom"/>
</dbReference>
<dbReference type="SMART" id="SM01294">
    <property type="entry name" value="PKS_PP_betabranch"/>
    <property type="match status" value="2"/>
</dbReference>
<accession>A0ABU5H845</accession>
<keyword evidence="6" id="KW-0663">Pyridoxal phosphate</keyword>
<feature type="region of interest" description="Disordered" evidence="8">
    <location>
        <begin position="1181"/>
        <end position="1224"/>
    </location>
</feature>
<dbReference type="SUPFAM" id="SSF53901">
    <property type="entry name" value="Thiolase-like"/>
    <property type="match status" value="1"/>
</dbReference>
<comment type="caution">
    <text evidence="11">The sequence shown here is derived from an EMBL/GenBank/DDBJ whole genome shotgun (WGS) entry which is preliminary data.</text>
</comment>
<dbReference type="PROSITE" id="PS00606">
    <property type="entry name" value="KS3_1"/>
    <property type="match status" value="1"/>
</dbReference>
<dbReference type="SMART" id="SM00825">
    <property type="entry name" value="PKS_KS"/>
    <property type="match status" value="1"/>
</dbReference>
<dbReference type="InterPro" id="IPR015422">
    <property type="entry name" value="PyrdxlP-dep_Trfase_small"/>
</dbReference>
<evidence type="ECO:0000256" key="3">
    <source>
        <dbReference type="ARBA" id="ARBA00022450"/>
    </source>
</evidence>
<dbReference type="SMART" id="SM00827">
    <property type="entry name" value="PKS_AT"/>
    <property type="match status" value="1"/>
</dbReference>
<evidence type="ECO:0000256" key="5">
    <source>
        <dbReference type="ARBA" id="ARBA00022679"/>
    </source>
</evidence>
<dbReference type="Gene3D" id="1.10.1200.10">
    <property type="entry name" value="ACP-like"/>
    <property type="match status" value="3"/>
</dbReference>
<dbReference type="SUPFAM" id="SSF52777">
    <property type="entry name" value="CoA-dependent acyltransferases"/>
    <property type="match status" value="2"/>
</dbReference>
<feature type="domain" description="Ketosynthase family 3 (KS3)" evidence="10">
    <location>
        <begin position="110"/>
        <end position="534"/>
    </location>
</feature>
<dbReference type="PANTHER" id="PTHR43775:SF37">
    <property type="entry name" value="SI:DKEY-61P9.11"/>
    <property type="match status" value="1"/>
</dbReference>
<evidence type="ECO:0000256" key="1">
    <source>
        <dbReference type="ARBA" id="ARBA00001933"/>
    </source>
</evidence>
<dbReference type="Pfam" id="PF00202">
    <property type="entry name" value="Aminotran_3"/>
    <property type="match status" value="1"/>
</dbReference>
<feature type="compositionally biased region" description="Low complexity" evidence="8">
    <location>
        <begin position="1181"/>
        <end position="1198"/>
    </location>
</feature>
<dbReference type="InterPro" id="IPR014043">
    <property type="entry name" value="Acyl_transferase_dom"/>
</dbReference>
<evidence type="ECO:0000256" key="7">
    <source>
        <dbReference type="ARBA" id="ARBA00029443"/>
    </source>
</evidence>
<dbReference type="InterPro" id="IPR005814">
    <property type="entry name" value="Aminotrans_3"/>
</dbReference>
<dbReference type="InterPro" id="IPR023213">
    <property type="entry name" value="CAT-like_dom_sf"/>
</dbReference>
<feature type="region of interest" description="Disordered" evidence="8">
    <location>
        <begin position="1672"/>
        <end position="1703"/>
    </location>
</feature>
<feature type="compositionally biased region" description="Low complexity" evidence="8">
    <location>
        <begin position="1102"/>
        <end position="1117"/>
    </location>
</feature>
<dbReference type="InterPro" id="IPR010071">
    <property type="entry name" value="AA_adenyl_dom"/>
</dbReference>
<evidence type="ECO:0000259" key="9">
    <source>
        <dbReference type="PROSITE" id="PS50075"/>
    </source>
</evidence>
<evidence type="ECO:0000259" key="10">
    <source>
        <dbReference type="PROSITE" id="PS52004"/>
    </source>
</evidence>
<dbReference type="Gene3D" id="3.30.559.30">
    <property type="entry name" value="Nonribosomal peptide synthetase, condensation domain"/>
    <property type="match status" value="1"/>
</dbReference>
<dbReference type="NCBIfam" id="TIGR01733">
    <property type="entry name" value="AA-adenyl-dom"/>
    <property type="match status" value="1"/>
</dbReference>
<dbReference type="Pfam" id="PF00501">
    <property type="entry name" value="AMP-binding"/>
    <property type="match status" value="1"/>
</dbReference>
<dbReference type="Gene3D" id="3.30.300.30">
    <property type="match status" value="1"/>
</dbReference>
<dbReference type="Pfam" id="PF00668">
    <property type="entry name" value="Condensation"/>
    <property type="match status" value="1"/>
</dbReference>
<dbReference type="Gene3D" id="3.40.47.10">
    <property type="match status" value="1"/>
</dbReference>
<dbReference type="Gene3D" id="2.30.38.10">
    <property type="entry name" value="Luciferase, Domain 3"/>
    <property type="match status" value="1"/>
</dbReference>
<dbReference type="Pfam" id="PF22621">
    <property type="entry name" value="CurL-like_PKS_C"/>
    <property type="match status" value="1"/>
</dbReference>
<evidence type="ECO:0000256" key="2">
    <source>
        <dbReference type="ARBA" id="ARBA00001957"/>
    </source>
</evidence>
<dbReference type="InterPro" id="IPR050091">
    <property type="entry name" value="PKS_NRPS_Biosynth_Enz"/>
</dbReference>
<dbReference type="Pfam" id="PF00550">
    <property type="entry name" value="PP-binding"/>
    <property type="match status" value="3"/>
</dbReference>
<dbReference type="InterPro" id="IPR001242">
    <property type="entry name" value="Condensation_dom"/>
</dbReference>
<feature type="domain" description="Carrier" evidence="9">
    <location>
        <begin position="11"/>
        <end position="88"/>
    </location>
</feature>
<dbReference type="PROSITE" id="PS52004">
    <property type="entry name" value="KS3_2"/>
    <property type="match status" value="1"/>
</dbReference>
<dbReference type="SUPFAM" id="SSF53383">
    <property type="entry name" value="PLP-dependent transferases"/>
    <property type="match status" value="1"/>
</dbReference>
<dbReference type="EMBL" id="JAXIVS010000008">
    <property type="protein sequence ID" value="MDY7229485.1"/>
    <property type="molecule type" value="Genomic_DNA"/>
</dbReference>
<evidence type="ECO:0000313" key="12">
    <source>
        <dbReference type="Proteomes" id="UP001291309"/>
    </source>
</evidence>
<dbReference type="CDD" id="cd00833">
    <property type="entry name" value="PKS"/>
    <property type="match status" value="1"/>
</dbReference>
<dbReference type="InterPro" id="IPR025110">
    <property type="entry name" value="AMP-bd_C"/>
</dbReference>
<feature type="region of interest" description="Disordered" evidence="8">
    <location>
        <begin position="1090"/>
        <end position="1127"/>
    </location>
</feature>
<dbReference type="Gene3D" id="3.30.559.10">
    <property type="entry name" value="Chloramphenicol acetyltransferase-like domain"/>
    <property type="match status" value="1"/>
</dbReference>
<feature type="compositionally biased region" description="Basic and acidic residues" evidence="8">
    <location>
        <begin position="1215"/>
        <end position="1224"/>
    </location>
</feature>
<dbReference type="InterPro" id="IPR014031">
    <property type="entry name" value="Ketoacyl_synth_C"/>
</dbReference>
<dbReference type="InterPro" id="IPR001227">
    <property type="entry name" value="Ac_transferase_dom_sf"/>
</dbReference>
<dbReference type="SUPFAM" id="SSF56801">
    <property type="entry name" value="Acetyl-CoA synthetase-like"/>
    <property type="match status" value="1"/>
</dbReference>
<dbReference type="InterPro" id="IPR036736">
    <property type="entry name" value="ACP-like_sf"/>
</dbReference>
<dbReference type="PROSITE" id="PS00012">
    <property type="entry name" value="PHOSPHOPANTETHEINE"/>
    <property type="match status" value="2"/>
</dbReference>
<evidence type="ECO:0000256" key="6">
    <source>
        <dbReference type="ARBA" id="ARBA00022898"/>
    </source>
</evidence>
<dbReference type="Gene3D" id="3.30.70.3290">
    <property type="match status" value="1"/>
</dbReference>
<keyword evidence="4" id="KW-0597">Phosphoprotein</keyword>
<evidence type="ECO:0000313" key="11">
    <source>
        <dbReference type="EMBL" id="MDY7229485.1"/>
    </source>
</evidence>
<dbReference type="Pfam" id="PF02801">
    <property type="entry name" value="Ketoacyl-synt_C"/>
    <property type="match status" value="1"/>
</dbReference>
<dbReference type="InterPro" id="IPR015421">
    <property type="entry name" value="PyrdxlP-dep_Trfase_major"/>
</dbReference>
<dbReference type="Gene3D" id="3.40.640.10">
    <property type="entry name" value="Type I PLP-dependent aspartate aminotransferase-like (Major domain)"/>
    <property type="match status" value="1"/>
</dbReference>
<comment type="cofactor">
    <cofactor evidence="2">
        <name>pantetheine 4'-phosphate</name>
        <dbReference type="ChEBI" id="CHEBI:47942"/>
    </cofactor>
</comment>
<dbReference type="Gene3D" id="3.90.1150.10">
    <property type="entry name" value="Aspartate Aminotransferase, domain 1"/>
    <property type="match status" value="1"/>
</dbReference>
<sequence>MPTPLGSSPTRSREELVTWLRAYIAEALHLTPGEIDIHEPFVSYGLTSKDAVFLSGELGDWLGRDLSPTLVWEHPTIDAVSRHLGREPGAAAPAAPEPPVPAPAVTSAPEDGIAIISLGCRFPGAPTPEAFWALLQRGGDAITEVPASRWEAQRFYNPDSTHPGTMNTLWGGFLEQVDEFDPLFFGISPREATRMDPQQRLLLEVAWEALERGGQAPHALQGTRTGVFVGISSNDYSQRQFSDRSLLDAYAGTGNAHSIAANRLSYLLGLRGPSMAVDTACSSSLVSLHLACQSLRQGECDLALAGGVNVILNPDLTIAFSRAGMMAKDGRCKTFDAAADGYVRSEGCGIVVLKRLADARASGDPILAVIHGSAVNHDGLSNGLTAPNGVAQQDVIRQALQQARLTSEQISYVEAHGTGTSLGDPIEVEALKGALMAGRASKKRCLLGSAKSNIGHLESAAGIAGLTKVVLALQHGEIPPQVHFKKLNPHISLEGSSFHIPTQREPWPQEPGGRFAGISSFGFGGTNAHVIVGEAPRRPAASPSGPDRTSHLLTLSAKSEQALRAVAQQYHARLTDLGAPAVADVCFTANTGRDHLPHRFATTASSSQELAAHLDAFLRGRPSPLLLRGEHQRAVQPRVIFIFPGQGSQYPGMGRQLYETSPVFRQALERCDALLRPHLDVPLLSVLYPESDSASPLIHQTRYTQPALFSLGYALAELWRSWGVKPDAVLGHSVGEYMAAHIAGVLSLEDALRLLATRSRLIQALPQNGAMAAIMADEPTVRSALGDEKEVGIAAINGPHHIVISGEKNAVQRVVEALQARGVDSRPLTVSHAFHSPQMDPMLADFEQAAREIRFQAPSLPIISNLTGEALTEAPDVNYWRRHLREPVQFYKSIQTAAHEGPAVFIELGPHDTLLNMAKRCVPESTSVWVSSLKRQQDAWQTVLGSLGALHVRGATIDWRELDRPYTRKRVMLPTYPFERQRYWLEVSPTPAAAQPASAAPAPAPAVSRKVRIQEEIRALVAHLLQTPPEKLGMHTPFLEMGADSIVLLDAIRNVEKRFGLKLSIRQLFEELTTLDAISTYLDRTLPADFSFGEPAAPPPAAAAQPQPSQPQAAQPEQPQPLPAPATVAPALAAGSPLEQVIQLQLQLMSQQLALLKGGTAVGALAANTALLPQALPAGAPAAVASPAPTSAPAQPGTSTGGSAAFSVGSVNGTPERELPPDQKRYLDTFIERYTRRTHRSKQNAIRYREKWSDVRWLMNFRPELKETCYPIVSTRSQGSRFWDSDGNEFVDLSMGFGVHLFGHNPPFILEALRKRLGDGMELGTQSNLGGQAAELICELTGMKRVTFCNSGTEAVMTALRVARAATGRTKIVMFTGSYHGHSDGTLVVGRMVGGAPQSLPMASGVAQHIANDVLVLPYGEDRTLEIIREHMHELAAVLVEPVQSRRPNLQPKAFLKTLREMTRTAKVPLIFDEIITGFRLHPGGAQAYYGIEADITTYGKIVGGGLPIGVVADRGGFVDRIDGGDWRYGDNSFPSLGTTFAAGTFCKHPLTMATTIATLKHLKKEGPALQERLNQRSASLAERLNAIFQREQVPVQVVYGGSVLRFTVAGNFSYLYQSLEMDLLYSHLIDHGVYIWEGRTCMLSTAHTDEDLDTIVRVVAKSVAEMRAGGFWPRPEPAASAPAPQQERAPAPAVPESATVSLSPTTEAQQQLWILSRMNASGSSAYNLSMSLRLSGSLQAELLQRAIQQVVERHEALRTHLNETGEQQHILPKLTAELPLEDLSTLPAAEQSSRLVAWYARESQTSFDLQRGPLFRTHLLKLAAQEHLLVLTAHHVVVDGWSLGVIVQEIAALYSALQEGKSPALPKPLQFSDYVRWLQRQTQSPEMAEHESYWLDQNVNEVPAIELPADHGRPAQRSFRGARETLRLNSSFSRALKETAQQQQSTLFILLLSVYNTFLHRLTGQDELLVGIPASGRGLEGSDHLVGYCAHLLPIVSHAHGEQTFPEYVRHLKQALYGAYEHQDYPFARLLSRLNLPRSSSHAPLVSVTFNLERPNAVARMSGLKTSFHPQPISFAAFDLSLNAIEVEDGLALDFEYNTDLFETETIRRWARCFHTLLEGVIANPQQRVADLPLLNPAERQHLLVAWNQPRASYKKDVLTHQFIEQQAAARPDKVAVEFEGQNLTYSALNQQANRLAHHLRTLGVRPGVLVGSFLERSPEVLITLLAIFKAGGAYVPLDPGLPQERLTFLLEDSRVAVVVTQGQLAERLPGYGPRTVSLNRDAAVLAAQPVTDPQNLATPNTPAYVIYTSGSTGEPKGVVVDHGALVVHSQDVRDHYRHSEVDKMLQFASFNFDASLEQILPIFMVGATLVLRGPQVWTPEELPRRIVEQQLTVVNFPTAYWQQLTQRWSESQQAIGSHRLRLVIVGGDTILPKVLELWQRGPLGAVRLLNAYGPTETVITATTFEVPAGKQGGYTRVPIGRPLGNRTLYVLDKNGTPVPIGVSGELHIGGELLAQGYLHRPALTSQRFIPDPFSDKPDARLYKTGDLVRYLSDGTVEFLGRTDHQVKVRGFRIELGEIESALSRHPSVQEVIVTLREESHGGQAGHDKRLVAYVVPSTPGGVSPTELRQFLLEKLPDYMIPAFFVLLKAMPLTASGKLDRQSLPAPEPEASASLRPFVAPSTPTEQTLADVWTKALRLQRVSIHDDFFELGGDSLLATQVASRIRDAFRVDLALERLFKATTIAGLAEHVDTLLWAAKTSTVEPAADASREEGEL</sequence>
<comment type="cofactor">
    <cofactor evidence="1">
        <name>pyridoxal 5'-phosphate</name>
        <dbReference type="ChEBI" id="CHEBI:597326"/>
    </cofactor>
</comment>
<evidence type="ECO:0000256" key="4">
    <source>
        <dbReference type="ARBA" id="ARBA00022553"/>
    </source>
</evidence>
<dbReference type="InterPro" id="IPR020806">
    <property type="entry name" value="PKS_PP-bd"/>
</dbReference>
<reference evidence="11 12" key="1">
    <citation type="submission" date="2023-12" db="EMBL/GenBank/DDBJ databases">
        <title>the genome sequence of Hyalangium sp. s54d21.</title>
        <authorList>
            <person name="Zhang X."/>
        </authorList>
    </citation>
    <scope>NUCLEOTIDE SEQUENCE [LARGE SCALE GENOMIC DNA]</scope>
    <source>
        <strain evidence="12">s54d21</strain>
    </source>
</reference>
<dbReference type="Gene3D" id="3.40.50.980">
    <property type="match status" value="2"/>
</dbReference>
<name>A0ABU5H845_9BACT</name>
<dbReference type="InterPro" id="IPR015424">
    <property type="entry name" value="PyrdxlP-dep_Trfase"/>
</dbReference>
<dbReference type="SUPFAM" id="SSF47336">
    <property type="entry name" value="ACP-like"/>
    <property type="match status" value="3"/>
</dbReference>
<feature type="domain" description="Carrier" evidence="9">
    <location>
        <begin position="1011"/>
        <end position="1086"/>
    </location>
</feature>
<dbReference type="Pfam" id="PF00698">
    <property type="entry name" value="Acyl_transf_1"/>
    <property type="match status" value="1"/>
</dbReference>
<gene>
    <name evidence="11" type="ORF">SYV04_24040</name>
</gene>
<organism evidence="11 12">
    <name type="scientific">Hyalangium rubrum</name>
    <dbReference type="NCBI Taxonomy" id="3103134"/>
    <lineage>
        <taxon>Bacteria</taxon>
        <taxon>Pseudomonadati</taxon>
        <taxon>Myxococcota</taxon>
        <taxon>Myxococcia</taxon>
        <taxon>Myxococcales</taxon>
        <taxon>Cystobacterineae</taxon>
        <taxon>Archangiaceae</taxon>
        <taxon>Hyalangium</taxon>
    </lineage>
</organism>
<dbReference type="InterPro" id="IPR009081">
    <property type="entry name" value="PP-bd_ACP"/>
</dbReference>
<dbReference type="Gene3D" id="3.40.366.10">
    <property type="entry name" value="Malonyl-Coenzyme A Acyl Carrier Protein, domain 2"/>
    <property type="match status" value="1"/>
</dbReference>
<dbReference type="PROSITE" id="PS00600">
    <property type="entry name" value="AA_TRANSFER_CLASS_3"/>
    <property type="match status" value="1"/>
</dbReference>
<keyword evidence="3" id="KW-0596">Phosphopantetheine</keyword>
<dbReference type="Pfam" id="PF00109">
    <property type="entry name" value="ketoacyl-synt"/>
    <property type="match status" value="1"/>
</dbReference>
<dbReference type="InterPro" id="IPR018201">
    <property type="entry name" value="Ketoacyl_synth_AS"/>
</dbReference>
<proteinExistence type="inferred from homology"/>
<dbReference type="InterPro" id="IPR006162">
    <property type="entry name" value="Ppantetheine_attach_site"/>
</dbReference>